<proteinExistence type="predicted"/>
<reference evidence="2" key="1">
    <citation type="journal article" date="2023" name="G3 (Bethesda)">
        <title>Genome assembly and association tests identify interacting loci associated with vigor, precocity, and sex in interspecific pistachio rootstocks.</title>
        <authorList>
            <person name="Palmer W."/>
            <person name="Jacygrad E."/>
            <person name="Sagayaradj S."/>
            <person name="Cavanaugh K."/>
            <person name="Han R."/>
            <person name="Bertier L."/>
            <person name="Beede B."/>
            <person name="Kafkas S."/>
            <person name="Golino D."/>
            <person name="Preece J."/>
            <person name="Michelmore R."/>
        </authorList>
    </citation>
    <scope>NUCLEOTIDE SEQUENCE [LARGE SCALE GENOMIC DNA]</scope>
</reference>
<evidence type="ECO:0000313" key="2">
    <source>
        <dbReference type="Proteomes" id="UP001164250"/>
    </source>
</evidence>
<accession>A0ACC1AB18</accession>
<keyword evidence="2" id="KW-1185">Reference proteome</keyword>
<protein>
    <submittedName>
        <fullName evidence="1">Uncharacterized protein</fullName>
    </submittedName>
</protein>
<evidence type="ECO:0000313" key="1">
    <source>
        <dbReference type="EMBL" id="KAJ0083558.1"/>
    </source>
</evidence>
<dbReference type="EMBL" id="CM047907">
    <property type="protein sequence ID" value="KAJ0083558.1"/>
    <property type="molecule type" value="Genomic_DNA"/>
</dbReference>
<comment type="caution">
    <text evidence="1">The sequence shown here is derived from an EMBL/GenBank/DDBJ whole genome shotgun (WGS) entry which is preliminary data.</text>
</comment>
<sequence length="272" mass="31077">MVKDLSLSELVYPELKTRHRLDYGKNFRIWRSQVDFVLEDNEVKYVLTQPIPEKQTHPEAHQKFVDDDYTARHIILGALSEGLYMSYHRHSTAKSLLDALTSFFTKPSMSRRMTALRRYVTHKMSDDTSAHEHVLKMSELAMELKLEGVEIPDELEAVFLMNSLPDSWEDSIFGMILNIDSDDKGLSMNNVRDRVELQGVVRSFSEHVTVMKLSRFLGRVVGVSNLKVSVTAVGRPVIDKLIALTRMLFDDEGEAADLGMDLFIIQLFPVIS</sequence>
<gene>
    <name evidence="1" type="ORF">Patl1_31058</name>
</gene>
<name>A0ACC1AB18_9ROSI</name>
<dbReference type="Proteomes" id="UP001164250">
    <property type="component" value="Chromosome 11"/>
</dbReference>
<organism evidence="1 2">
    <name type="scientific">Pistacia atlantica</name>
    <dbReference type="NCBI Taxonomy" id="434234"/>
    <lineage>
        <taxon>Eukaryota</taxon>
        <taxon>Viridiplantae</taxon>
        <taxon>Streptophyta</taxon>
        <taxon>Embryophyta</taxon>
        <taxon>Tracheophyta</taxon>
        <taxon>Spermatophyta</taxon>
        <taxon>Magnoliopsida</taxon>
        <taxon>eudicotyledons</taxon>
        <taxon>Gunneridae</taxon>
        <taxon>Pentapetalae</taxon>
        <taxon>rosids</taxon>
        <taxon>malvids</taxon>
        <taxon>Sapindales</taxon>
        <taxon>Anacardiaceae</taxon>
        <taxon>Pistacia</taxon>
    </lineage>
</organism>